<dbReference type="KEGG" id="mpp:MICPUCDRAFT_52378"/>
<evidence type="ECO:0000313" key="1">
    <source>
        <dbReference type="EMBL" id="EEH53288.1"/>
    </source>
</evidence>
<dbReference type="RefSeq" id="XP_003062469.1">
    <property type="nucleotide sequence ID" value="XM_003062423.1"/>
</dbReference>
<sequence>MGNACGTPASGRERVPEPSALDALISEKVKDYTRRHPVEASKTVNQVRSIHWSPYDRVGVVNADP</sequence>
<name>C1N421_MICPC</name>
<organism evidence="2">
    <name type="scientific">Micromonas pusilla (strain CCMP1545)</name>
    <name type="common">Picoplanktonic green alga</name>
    <dbReference type="NCBI Taxonomy" id="564608"/>
    <lineage>
        <taxon>Eukaryota</taxon>
        <taxon>Viridiplantae</taxon>
        <taxon>Chlorophyta</taxon>
        <taxon>Mamiellophyceae</taxon>
        <taxon>Mamiellales</taxon>
        <taxon>Mamiellaceae</taxon>
        <taxon>Micromonas</taxon>
    </lineage>
</organism>
<keyword evidence="2" id="KW-1185">Reference proteome</keyword>
<proteinExistence type="predicted"/>
<protein>
    <submittedName>
        <fullName evidence="1">Predicted protein</fullName>
    </submittedName>
</protein>
<dbReference type="AlphaFoldDB" id="C1N421"/>
<dbReference type="OrthoDB" id="7862313at2759"/>
<dbReference type="GeneID" id="9688158"/>
<gene>
    <name evidence="1" type="ORF">MICPUCDRAFT_52378</name>
</gene>
<evidence type="ECO:0000313" key="2">
    <source>
        <dbReference type="Proteomes" id="UP000001876"/>
    </source>
</evidence>
<dbReference type="Proteomes" id="UP000001876">
    <property type="component" value="Unassembled WGS sequence"/>
</dbReference>
<reference evidence="1 2" key="1">
    <citation type="journal article" date="2009" name="Science">
        <title>Green evolution and dynamic adaptations revealed by genomes of the marine picoeukaryotes Micromonas.</title>
        <authorList>
            <person name="Worden A.Z."/>
            <person name="Lee J.H."/>
            <person name="Mock T."/>
            <person name="Rouze P."/>
            <person name="Simmons M.P."/>
            <person name="Aerts A.L."/>
            <person name="Allen A.E."/>
            <person name="Cuvelier M.L."/>
            <person name="Derelle E."/>
            <person name="Everett M.V."/>
            <person name="Foulon E."/>
            <person name="Grimwood J."/>
            <person name="Gundlach H."/>
            <person name="Henrissat B."/>
            <person name="Napoli C."/>
            <person name="McDonald S.M."/>
            <person name="Parker M.S."/>
            <person name="Rombauts S."/>
            <person name="Salamov A."/>
            <person name="Von Dassow P."/>
            <person name="Badger J.H."/>
            <person name="Coutinho P.M."/>
            <person name="Demir E."/>
            <person name="Dubchak I."/>
            <person name="Gentemann C."/>
            <person name="Eikrem W."/>
            <person name="Gready J.E."/>
            <person name="John U."/>
            <person name="Lanier W."/>
            <person name="Lindquist E.A."/>
            <person name="Lucas S."/>
            <person name="Mayer K.F."/>
            <person name="Moreau H."/>
            <person name="Not F."/>
            <person name="Otillar R."/>
            <person name="Panaud O."/>
            <person name="Pangilinan J."/>
            <person name="Paulsen I."/>
            <person name="Piegu B."/>
            <person name="Poliakov A."/>
            <person name="Robbens S."/>
            <person name="Schmutz J."/>
            <person name="Toulza E."/>
            <person name="Wyss T."/>
            <person name="Zelensky A."/>
            <person name="Zhou K."/>
            <person name="Armbrust E.V."/>
            <person name="Bhattacharya D."/>
            <person name="Goodenough U.W."/>
            <person name="Van de Peer Y."/>
            <person name="Grigoriev I.V."/>
        </authorList>
    </citation>
    <scope>NUCLEOTIDE SEQUENCE [LARGE SCALE GENOMIC DNA]</scope>
    <source>
        <strain evidence="1 2">CCMP1545</strain>
    </source>
</reference>
<accession>C1N421</accession>
<dbReference type="EMBL" id="GG663746">
    <property type="protein sequence ID" value="EEH53288.1"/>
    <property type="molecule type" value="Genomic_DNA"/>
</dbReference>